<dbReference type="SUPFAM" id="SSF111171">
    <property type="entry name" value="Rbstp2229 protein"/>
    <property type="match status" value="1"/>
</dbReference>
<accession>A0ABW2NTQ5</accession>
<evidence type="ECO:0000313" key="2">
    <source>
        <dbReference type="Proteomes" id="UP001596549"/>
    </source>
</evidence>
<evidence type="ECO:0000313" key="1">
    <source>
        <dbReference type="EMBL" id="MFC7372016.1"/>
    </source>
</evidence>
<name>A0ABW2NTQ5_9BACL</name>
<reference evidence="2" key="1">
    <citation type="journal article" date="2019" name="Int. J. Syst. Evol. Microbiol.">
        <title>The Global Catalogue of Microorganisms (GCM) 10K type strain sequencing project: providing services to taxonomists for standard genome sequencing and annotation.</title>
        <authorList>
            <consortium name="The Broad Institute Genomics Platform"/>
            <consortium name="The Broad Institute Genome Sequencing Center for Infectious Disease"/>
            <person name="Wu L."/>
            <person name="Ma J."/>
        </authorList>
    </citation>
    <scope>NUCLEOTIDE SEQUENCE [LARGE SCALE GENOMIC DNA]</scope>
    <source>
        <strain evidence="2">NBRC 106396</strain>
    </source>
</reference>
<dbReference type="InterPro" id="IPR036294">
    <property type="entry name" value="Rbstp2229-like_sf"/>
</dbReference>
<dbReference type="RefSeq" id="WP_379749191.1">
    <property type="nucleotide sequence ID" value="NZ_JBHTCP010000016.1"/>
</dbReference>
<sequence length="142" mass="16010">MSNQASITLTSSSLQKRISLSEVKDLLHYYKDITEKTGNQLNWQYSEAAFPYVIMENSSKPNHMICLKGDGNKLYNYLLLGVETALSNEETDDFSTIHIGLTEISTHGDKAKANEMGKFLASKLKGKLTLFNGRVMHYDLKK</sequence>
<dbReference type="EMBL" id="JBHTCP010000016">
    <property type="protein sequence ID" value="MFC7372016.1"/>
    <property type="molecule type" value="Genomic_DNA"/>
</dbReference>
<proteinExistence type="predicted"/>
<dbReference type="InterPro" id="IPR015062">
    <property type="entry name" value="DUF1885"/>
</dbReference>
<dbReference type="Proteomes" id="UP001596549">
    <property type="component" value="Unassembled WGS sequence"/>
</dbReference>
<gene>
    <name evidence="1" type="ORF">ACFQPF_10015</name>
</gene>
<comment type="caution">
    <text evidence="1">The sequence shown here is derived from an EMBL/GenBank/DDBJ whole genome shotgun (WGS) entry which is preliminary data.</text>
</comment>
<dbReference type="Gene3D" id="3.30.310.120">
    <property type="entry name" value="Rbstp2229 like protein"/>
    <property type="match status" value="1"/>
</dbReference>
<protein>
    <submittedName>
        <fullName evidence="1">DUF1885 family protein</fullName>
    </submittedName>
</protein>
<organism evidence="1 2">
    <name type="scientific">Fictibacillus iocasae</name>
    <dbReference type="NCBI Taxonomy" id="2715437"/>
    <lineage>
        <taxon>Bacteria</taxon>
        <taxon>Bacillati</taxon>
        <taxon>Bacillota</taxon>
        <taxon>Bacilli</taxon>
        <taxon>Bacillales</taxon>
        <taxon>Fictibacillaceae</taxon>
        <taxon>Fictibacillus</taxon>
    </lineage>
</organism>
<dbReference type="Pfam" id="PF08968">
    <property type="entry name" value="DUF1885"/>
    <property type="match status" value="1"/>
</dbReference>
<dbReference type="Gene3D" id="1.20.5.850">
    <property type="entry name" value="Rbstp2229 protein"/>
    <property type="match status" value="1"/>
</dbReference>
<keyword evidence="2" id="KW-1185">Reference proteome</keyword>